<comment type="caution">
    <text evidence="7">The sequence shown here is derived from an EMBL/GenBank/DDBJ whole genome shotgun (WGS) entry which is preliminary data.</text>
</comment>
<dbReference type="AlphaFoldDB" id="A0A2N4U8C2"/>
<keyword evidence="5 7" id="KW-0067">ATP-binding</keyword>
<evidence type="ECO:0000256" key="1">
    <source>
        <dbReference type="ARBA" id="ARBA00005417"/>
    </source>
</evidence>
<accession>A0A2N4U8C2</accession>
<protein>
    <submittedName>
        <fullName evidence="7">Glutamine ABC transporter ATP-binding protein</fullName>
    </submittedName>
</protein>
<dbReference type="GO" id="GO:0005524">
    <property type="term" value="F:ATP binding"/>
    <property type="evidence" value="ECO:0007669"/>
    <property type="project" value="UniProtKB-KW"/>
</dbReference>
<evidence type="ECO:0000256" key="4">
    <source>
        <dbReference type="ARBA" id="ARBA00022741"/>
    </source>
</evidence>
<keyword evidence="4" id="KW-0547">Nucleotide-binding</keyword>
<dbReference type="FunFam" id="3.40.50.300:FF:000020">
    <property type="entry name" value="Amino acid ABC transporter ATP-binding component"/>
    <property type="match status" value="1"/>
</dbReference>
<evidence type="ECO:0000256" key="2">
    <source>
        <dbReference type="ARBA" id="ARBA00022448"/>
    </source>
</evidence>
<evidence type="ECO:0000259" key="6">
    <source>
        <dbReference type="PROSITE" id="PS50893"/>
    </source>
</evidence>
<dbReference type="InterPro" id="IPR017871">
    <property type="entry name" value="ABC_transporter-like_CS"/>
</dbReference>
<name>A0A2N4U8C2_9BURK</name>
<dbReference type="PANTHER" id="PTHR43166:SF4">
    <property type="entry name" value="PHOSPHONATES IMPORT ATP-BINDING PROTEIN PHNC"/>
    <property type="match status" value="1"/>
</dbReference>
<dbReference type="Gene3D" id="3.40.50.300">
    <property type="entry name" value="P-loop containing nucleotide triphosphate hydrolases"/>
    <property type="match status" value="1"/>
</dbReference>
<keyword evidence="3" id="KW-1003">Cell membrane</keyword>
<dbReference type="Proteomes" id="UP000234190">
    <property type="component" value="Unassembled WGS sequence"/>
</dbReference>
<dbReference type="InterPro" id="IPR003593">
    <property type="entry name" value="AAA+_ATPase"/>
</dbReference>
<dbReference type="PIRSF" id="PIRSF039085">
    <property type="entry name" value="ABC_ATPase_HisP"/>
    <property type="match status" value="1"/>
</dbReference>
<keyword evidence="2" id="KW-0813">Transport</keyword>
<dbReference type="GO" id="GO:0015424">
    <property type="term" value="F:ABC-type amino acid transporter activity"/>
    <property type="evidence" value="ECO:0007669"/>
    <property type="project" value="InterPro"/>
</dbReference>
<keyword evidence="8" id="KW-1185">Reference proteome</keyword>
<dbReference type="PROSITE" id="PS00211">
    <property type="entry name" value="ABC_TRANSPORTER_1"/>
    <property type="match status" value="1"/>
</dbReference>
<dbReference type="OrthoDB" id="9802264at2"/>
<evidence type="ECO:0000313" key="7">
    <source>
        <dbReference type="EMBL" id="PLC51260.1"/>
    </source>
</evidence>
<dbReference type="PROSITE" id="PS50893">
    <property type="entry name" value="ABC_TRANSPORTER_2"/>
    <property type="match status" value="1"/>
</dbReference>
<dbReference type="SUPFAM" id="SSF52540">
    <property type="entry name" value="P-loop containing nucleoside triphosphate hydrolases"/>
    <property type="match status" value="1"/>
</dbReference>
<feature type="domain" description="ABC transporter" evidence="6">
    <location>
        <begin position="24"/>
        <end position="258"/>
    </location>
</feature>
<dbReference type="InterPro" id="IPR027417">
    <property type="entry name" value="P-loop_NTPase"/>
</dbReference>
<keyword evidence="3" id="KW-0472">Membrane</keyword>
<evidence type="ECO:0000256" key="3">
    <source>
        <dbReference type="ARBA" id="ARBA00022475"/>
    </source>
</evidence>
<dbReference type="Pfam" id="PF00005">
    <property type="entry name" value="ABC_tran"/>
    <property type="match status" value="1"/>
</dbReference>
<comment type="similarity">
    <text evidence="1">Belongs to the ABC transporter superfamily.</text>
</comment>
<dbReference type="GO" id="GO:0016887">
    <property type="term" value="F:ATP hydrolysis activity"/>
    <property type="evidence" value="ECO:0007669"/>
    <property type="project" value="InterPro"/>
</dbReference>
<gene>
    <name evidence="7" type="primary">glnQ</name>
    <name evidence="7" type="ORF">CR159_03235</name>
</gene>
<dbReference type="RefSeq" id="WP_102072578.1">
    <property type="nucleotide sequence ID" value="NZ_PDNW01000002.1"/>
</dbReference>
<dbReference type="InterPro" id="IPR030679">
    <property type="entry name" value="ABC_ATPase_HisP-typ"/>
</dbReference>
<evidence type="ECO:0000313" key="8">
    <source>
        <dbReference type="Proteomes" id="UP000234190"/>
    </source>
</evidence>
<dbReference type="InterPro" id="IPR003439">
    <property type="entry name" value="ABC_transporter-like_ATP-bd"/>
</dbReference>
<proteinExistence type="inferred from homology"/>
<sequence>MTDRQTTIAVDVSSGPAQQGGTIIEIDALNKWYDKFHALTDIDLTVATGERIVICGPSGSGKSTLIRCINGLEKIQQGRIVVDGIDLTANVRNIDAIRQEVGMVFQQFNLFPHMTVLQNCMLAPMRSRGISSQEAETMAMKYLTRVRIADQARKYPSQLSGGQQQRVAIARALCMTPKIMLFDEPTSALDPEMVKEVLDTMIGLAEDGMTMLCVTHEMGFARSVADRVIFMADGKIIEQAPPEKFFSNPENEKTRSFLGQILNS</sequence>
<dbReference type="CDD" id="cd03262">
    <property type="entry name" value="ABC_HisP_GlnQ"/>
    <property type="match status" value="1"/>
</dbReference>
<dbReference type="PANTHER" id="PTHR43166">
    <property type="entry name" value="AMINO ACID IMPORT ATP-BINDING PROTEIN"/>
    <property type="match status" value="1"/>
</dbReference>
<organism evidence="7 8">
    <name type="scientific">Pollutimonas subterranea</name>
    <dbReference type="NCBI Taxonomy" id="2045210"/>
    <lineage>
        <taxon>Bacteria</taxon>
        <taxon>Pseudomonadati</taxon>
        <taxon>Pseudomonadota</taxon>
        <taxon>Betaproteobacteria</taxon>
        <taxon>Burkholderiales</taxon>
        <taxon>Alcaligenaceae</taxon>
        <taxon>Pollutimonas</taxon>
    </lineage>
</organism>
<evidence type="ECO:0000256" key="5">
    <source>
        <dbReference type="ARBA" id="ARBA00022840"/>
    </source>
</evidence>
<dbReference type="SMART" id="SM00382">
    <property type="entry name" value="AAA"/>
    <property type="match status" value="1"/>
</dbReference>
<dbReference type="EMBL" id="PDNW01000002">
    <property type="protein sequence ID" value="PLC51260.1"/>
    <property type="molecule type" value="Genomic_DNA"/>
</dbReference>
<reference evidence="7 8" key="1">
    <citation type="submission" date="2017-10" db="EMBL/GenBank/DDBJ databases">
        <title>Two draft genome sequences of Pusillimonas sp. strains isolated from a nitrate- and radionuclide-contaminated groundwater in Russia.</title>
        <authorList>
            <person name="Grouzdev D.S."/>
            <person name="Tourova T.P."/>
            <person name="Goeva M.A."/>
            <person name="Babich T.L."/>
            <person name="Sokolova D.S."/>
            <person name="Abdullin R."/>
            <person name="Poltaraus A.B."/>
            <person name="Toshchakov S.V."/>
            <person name="Nazina T.N."/>
        </authorList>
    </citation>
    <scope>NUCLEOTIDE SEQUENCE [LARGE SCALE GENOMIC DNA]</scope>
    <source>
        <strain evidence="7 8">JR1/69-3-13</strain>
    </source>
</reference>
<dbReference type="InterPro" id="IPR050086">
    <property type="entry name" value="MetN_ABC_transporter-like"/>
</dbReference>